<organism evidence="1 2">
    <name type="scientific">Musa troglodytarum</name>
    <name type="common">fe'i banana</name>
    <dbReference type="NCBI Taxonomy" id="320322"/>
    <lineage>
        <taxon>Eukaryota</taxon>
        <taxon>Viridiplantae</taxon>
        <taxon>Streptophyta</taxon>
        <taxon>Embryophyta</taxon>
        <taxon>Tracheophyta</taxon>
        <taxon>Spermatophyta</taxon>
        <taxon>Magnoliopsida</taxon>
        <taxon>Liliopsida</taxon>
        <taxon>Zingiberales</taxon>
        <taxon>Musaceae</taxon>
        <taxon>Musa</taxon>
    </lineage>
</organism>
<dbReference type="EMBL" id="CP097506">
    <property type="protein sequence ID" value="URD94661.1"/>
    <property type="molecule type" value="Genomic_DNA"/>
</dbReference>
<evidence type="ECO:0000313" key="2">
    <source>
        <dbReference type="Proteomes" id="UP001055439"/>
    </source>
</evidence>
<keyword evidence="2" id="KW-1185">Reference proteome</keyword>
<dbReference type="Proteomes" id="UP001055439">
    <property type="component" value="Chromosome 4"/>
</dbReference>
<proteinExistence type="predicted"/>
<gene>
    <name evidence="1" type="ORF">MUK42_37441</name>
</gene>
<name>A0A9E7FGA6_9LILI</name>
<sequence>MFAMPKAQPPSTAAPNKAKGITKAIFAGDGGTLFVWPQLQLWRRWAYHRKYCIEMSNGVRDPCTRVIDAWAPQHSTGAQFPDFTESKSQLPSSTLPTATVIQECRTVITGVVASVMTKTNACCTGNPNLTNICAMANGSA</sequence>
<accession>A0A9E7FGA6</accession>
<dbReference type="AlphaFoldDB" id="A0A9E7FGA6"/>
<protein>
    <submittedName>
        <fullName evidence="1">Uncharacterized protein</fullName>
    </submittedName>
</protein>
<evidence type="ECO:0000313" key="1">
    <source>
        <dbReference type="EMBL" id="URD94661.1"/>
    </source>
</evidence>
<reference evidence="1" key="1">
    <citation type="submission" date="2022-05" db="EMBL/GenBank/DDBJ databases">
        <title>The Musa troglodytarum L. genome provides insights into the mechanism of non-climacteric behaviour and enrichment of carotenoids.</title>
        <authorList>
            <person name="Wang J."/>
        </authorList>
    </citation>
    <scope>NUCLEOTIDE SEQUENCE</scope>
    <source>
        <tissue evidence="1">Leaf</tissue>
    </source>
</reference>